<dbReference type="GO" id="GO:0008654">
    <property type="term" value="P:phospholipid biosynthetic process"/>
    <property type="evidence" value="ECO:0007669"/>
    <property type="project" value="InterPro"/>
</dbReference>
<dbReference type="Pfam" id="PF01066">
    <property type="entry name" value="CDP-OH_P_transf"/>
    <property type="match status" value="1"/>
</dbReference>
<evidence type="ECO:0000313" key="3">
    <source>
        <dbReference type="EMBL" id="GAG32249.1"/>
    </source>
</evidence>
<feature type="transmembrane region" description="Helical" evidence="2">
    <location>
        <begin position="135"/>
        <end position="155"/>
    </location>
</feature>
<comment type="caution">
    <text evidence="3">The sequence shown here is derived from an EMBL/GenBank/DDBJ whole genome shotgun (WGS) entry which is preliminary data.</text>
</comment>
<keyword evidence="2" id="KW-0812">Transmembrane</keyword>
<feature type="transmembrane region" description="Helical" evidence="2">
    <location>
        <begin position="175"/>
        <end position="200"/>
    </location>
</feature>
<protein>
    <recommendedName>
        <fullName evidence="4">CDP-alcohol phosphatidyltransferase family protein</fullName>
    </recommendedName>
</protein>
<dbReference type="GO" id="GO:0016020">
    <property type="term" value="C:membrane"/>
    <property type="evidence" value="ECO:0007669"/>
    <property type="project" value="InterPro"/>
</dbReference>
<keyword evidence="2" id="KW-0472">Membrane</keyword>
<dbReference type="GO" id="GO:0016780">
    <property type="term" value="F:phosphotransferase activity, for other substituted phosphate groups"/>
    <property type="evidence" value="ECO:0007669"/>
    <property type="project" value="InterPro"/>
</dbReference>
<evidence type="ECO:0008006" key="4">
    <source>
        <dbReference type="Google" id="ProtNLM"/>
    </source>
</evidence>
<evidence type="ECO:0000256" key="2">
    <source>
        <dbReference type="SAM" id="Phobius"/>
    </source>
</evidence>
<accession>X0WMN6</accession>
<gene>
    <name evidence="3" type="ORF">S01H1_66643</name>
</gene>
<keyword evidence="2" id="KW-1133">Transmembrane helix</keyword>
<reference evidence="3" key="1">
    <citation type="journal article" date="2014" name="Front. Microbiol.">
        <title>High frequency of phylogenetically diverse reductive dehalogenase-homologous genes in deep subseafloor sedimentary metagenomes.</title>
        <authorList>
            <person name="Kawai M."/>
            <person name="Futagami T."/>
            <person name="Toyoda A."/>
            <person name="Takaki Y."/>
            <person name="Nishi S."/>
            <person name="Hori S."/>
            <person name="Arai W."/>
            <person name="Tsubouchi T."/>
            <person name="Morono Y."/>
            <person name="Uchiyama I."/>
            <person name="Ito T."/>
            <person name="Fujiyama A."/>
            <person name="Inagaki F."/>
            <person name="Takami H."/>
        </authorList>
    </citation>
    <scope>NUCLEOTIDE SEQUENCE</scope>
    <source>
        <strain evidence="3">Expedition CK06-06</strain>
    </source>
</reference>
<dbReference type="Gene3D" id="1.20.120.1760">
    <property type="match status" value="1"/>
</dbReference>
<proteinExistence type="predicted"/>
<dbReference type="InterPro" id="IPR043130">
    <property type="entry name" value="CDP-OH_PTrfase_TM_dom"/>
</dbReference>
<dbReference type="PROSITE" id="PS00379">
    <property type="entry name" value="CDP_ALCOHOL_P_TRANSF"/>
    <property type="match status" value="1"/>
</dbReference>
<dbReference type="InterPro" id="IPR000462">
    <property type="entry name" value="CDP-OH_P_trans"/>
</dbReference>
<dbReference type="InterPro" id="IPR048254">
    <property type="entry name" value="CDP_ALCOHOL_P_TRANSF_CS"/>
</dbReference>
<sequence length="203" mass="21891">MNSVQRLEREQRAKQKRQRRRWDSLTDWARTQAGVLLMPIARAMGRLGIHPNAITVLGMLLQAGVGVVFALGYITLGGWLLLVVAPVDALDGALARALGKESRFGSFLDSTLDRLSDAALILGLTAHYIHGGAHLKVALLLISLVAAMMVSYIRARAEALGFPCKVGLLTRMERIALIGALSAVGLPTVMIWVLAVLSVFTVV</sequence>
<evidence type="ECO:0000256" key="1">
    <source>
        <dbReference type="ARBA" id="ARBA00022679"/>
    </source>
</evidence>
<dbReference type="AlphaFoldDB" id="X0WMN6"/>
<name>X0WMN6_9ZZZZ</name>
<organism evidence="3">
    <name type="scientific">marine sediment metagenome</name>
    <dbReference type="NCBI Taxonomy" id="412755"/>
    <lineage>
        <taxon>unclassified sequences</taxon>
        <taxon>metagenomes</taxon>
        <taxon>ecological metagenomes</taxon>
    </lineage>
</organism>
<dbReference type="EMBL" id="BARS01044077">
    <property type="protein sequence ID" value="GAG32249.1"/>
    <property type="molecule type" value="Genomic_DNA"/>
</dbReference>
<keyword evidence="1" id="KW-0808">Transferase</keyword>
<feature type="non-terminal residue" evidence="3">
    <location>
        <position position="203"/>
    </location>
</feature>